<name>A0A399JDT5_9MICC</name>
<dbReference type="Pfam" id="PF19381">
    <property type="entry name" value="DUF5956"/>
    <property type="match status" value="1"/>
</dbReference>
<proteinExistence type="predicted"/>
<reference evidence="1 2" key="1">
    <citation type="submission" date="2018-07" db="EMBL/GenBank/DDBJ databases">
        <title>Arthrobacter sp. nov., isolated from raw cow's milk with high bacterial count.</title>
        <authorList>
            <person name="Hahne J."/>
            <person name="Isele D."/>
            <person name="Lipski A."/>
        </authorList>
    </citation>
    <scope>NUCLEOTIDE SEQUENCE [LARGE SCALE GENOMIC DNA]</scope>
    <source>
        <strain evidence="1 2">JZ R-35</strain>
    </source>
</reference>
<comment type="caution">
    <text evidence="1">The sequence shown here is derived from an EMBL/GenBank/DDBJ whole genome shotgun (WGS) entry which is preliminary data.</text>
</comment>
<protein>
    <submittedName>
        <fullName evidence="1">Uncharacterized protein</fullName>
    </submittedName>
</protein>
<gene>
    <name evidence="1" type="ORF">DWB68_08180</name>
</gene>
<organism evidence="1 2">
    <name type="scientific">Galactobacter valiniphilus</name>
    <dbReference type="NCBI Taxonomy" id="2676122"/>
    <lineage>
        <taxon>Bacteria</taxon>
        <taxon>Bacillati</taxon>
        <taxon>Actinomycetota</taxon>
        <taxon>Actinomycetes</taxon>
        <taxon>Micrococcales</taxon>
        <taxon>Micrococcaceae</taxon>
        <taxon>Galactobacter</taxon>
    </lineage>
</organism>
<accession>A0A399JDT5</accession>
<evidence type="ECO:0000313" key="1">
    <source>
        <dbReference type="EMBL" id="RII42202.1"/>
    </source>
</evidence>
<dbReference type="InterPro" id="IPR046000">
    <property type="entry name" value="DUF5956"/>
</dbReference>
<dbReference type="AlphaFoldDB" id="A0A399JDT5"/>
<keyword evidence="2" id="KW-1185">Reference proteome</keyword>
<dbReference type="Proteomes" id="UP000265419">
    <property type="component" value="Unassembled WGS sequence"/>
</dbReference>
<dbReference type="EMBL" id="QQXK01000014">
    <property type="protein sequence ID" value="RII42202.1"/>
    <property type="molecule type" value="Genomic_DNA"/>
</dbReference>
<dbReference type="RefSeq" id="WP_119424653.1">
    <property type="nucleotide sequence ID" value="NZ_QQXK01000014.1"/>
</dbReference>
<evidence type="ECO:0000313" key="2">
    <source>
        <dbReference type="Proteomes" id="UP000265419"/>
    </source>
</evidence>
<sequence length="117" mass="12699">MSTPGDASSFWAVRELPHRPEGWGLVPEIGWGLLVAASLIAEGHGDHVACTRHLEPRIGEIEDAAGKRPFTLTAEDEAIITESINEYLAEAGAPEVPDIVAYDWLIHPPPHLSIQAF</sequence>